<evidence type="ECO:0008006" key="4">
    <source>
        <dbReference type="Google" id="ProtNLM"/>
    </source>
</evidence>
<dbReference type="HOGENOM" id="CLU_010595_1_2_1"/>
<dbReference type="Pfam" id="PF13489">
    <property type="entry name" value="Methyltransf_23"/>
    <property type="match status" value="1"/>
</dbReference>
<dbReference type="OrthoDB" id="2013972at2759"/>
<comment type="similarity">
    <text evidence="1">Belongs to the methyltransferase superfamily. LaeA methyltransferase family.</text>
</comment>
<dbReference type="SUPFAM" id="SSF53335">
    <property type="entry name" value="S-adenosyl-L-methionine-dependent methyltransferases"/>
    <property type="match status" value="1"/>
</dbReference>
<dbReference type="InterPro" id="IPR029063">
    <property type="entry name" value="SAM-dependent_MTases_sf"/>
</dbReference>
<reference evidence="2 3" key="1">
    <citation type="submission" date="2014-02" db="EMBL/GenBank/DDBJ databases">
        <title>The genome sequence of Colletotrichum fioriniae PJ7.</title>
        <authorList>
            <person name="Baroncelli R."/>
            <person name="Thon M.R."/>
        </authorList>
    </citation>
    <scope>NUCLEOTIDE SEQUENCE [LARGE SCALE GENOMIC DNA]</scope>
    <source>
        <strain evidence="2 3">PJ7</strain>
    </source>
</reference>
<accession>A0A010SND3</accession>
<gene>
    <name evidence="2" type="ORF">CFIO01_00095</name>
</gene>
<dbReference type="EMBL" id="JARH01000012">
    <property type="protein sequence ID" value="EXF86398.1"/>
    <property type="molecule type" value="Genomic_DNA"/>
</dbReference>
<name>A0A010SND3_9PEZI</name>
<evidence type="ECO:0000256" key="1">
    <source>
        <dbReference type="ARBA" id="ARBA00038158"/>
    </source>
</evidence>
<dbReference type="PANTHER" id="PTHR43591">
    <property type="entry name" value="METHYLTRANSFERASE"/>
    <property type="match status" value="1"/>
</dbReference>
<evidence type="ECO:0000313" key="3">
    <source>
        <dbReference type="Proteomes" id="UP000020467"/>
    </source>
</evidence>
<sequence>MAAPAQDVVVEPDDFNDNDSSLGDVSNVRHLVIPINVFSRLMVSIGRDILNRKLEQLNSRLSQREWTHISQVSRWKEYHFPNDEEENERLDLQHHIFDLSFDGKLGLSPPNEPESNVGRVLDLGTGTGIWAMDFGDEHPGAEVTGVDLSPTQPQFVPPNVKFEVDDIEDTWTYSRPFDYIHSRMMNSSISKWEEYIRQSYENLTPGGWLELQEFGLPLSDDNTLKEEHALYQSMKHLGEAAAKTDHAFVDLDALKPMLEAAGFVDVVELRFKWPSNTWPRNAKFKELGAWNYENITTGLQGFLMAALTRGLGWKADEVNVLAAQARKDVGDRSIHAYWPMIVVYGRKPGSG</sequence>
<evidence type="ECO:0000313" key="2">
    <source>
        <dbReference type="EMBL" id="EXF86398.1"/>
    </source>
</evidence>
<dbReference type="GO" id="GO:0008168">
    <property type="term" value="F:methyltransferase activity"/>
    <property type="evidence" value="ECO:0007669"/>
    <property type="project" value="TreeGrafter"/>
</dbReference>
<dbReference type="Proteomes" id="UP000020467">
    <property type="component" value="Unassembled WGS sequence"/>
</dbReference>
<dbReference type="AlphaFoldDB" id="A0A010SND3"/>
<keyword evidence="3" id="KW-1185">Reference proteome</keyword>
<dbReference type="KEGG" id="cfj:CFIO01_00095"/>
<dbReference type="CDD" id="cd02440">
    <property type="entry name" value="AdoMet_MTases"/>
    <property type="match status" value="1"/>
</dbReference>
<dbReference type="eggNOG" id="ENOG502QSKG">
    <property type="taxonomic scope" value="Eukaryota"/>
</dbReference>
<comment type="caution">
    <text evidence="2">The sequence shown here is derived from an EMBL/GenBank/DDBJ whole genome shotgun (WGS) entry which is preliminary data.</text>
</comment>
<protein>
    <recommendedName>
        <fullName evidence="4">Methyltransferase domain-containing protein</fullName>
    </recommendedName>
</protein>
<dbReference type="PANTHER" id="PTHR43591:SF24">
    <property type="entry name" value="2-METHOXY-6-POLYPRENYL-1,4-BENZOQUINOL METHYLASE, MITOCHONDRIAL"/>
    <property type="match status" value="1"/>
</dbReference>
<proteinExistence type="inferred from homology"/>
<dbReference type="Gene3D" id="3.40.50.150">
    <property type="entry name" value="Vaccinia Virus protein VP39"/>
    <property type="match status" value="1"/>
</dbReference>
<organism evidence="2 3">
    <name type="scientific">Colletotrichum fioriniae PJ7</name>
    <dbReference type="NCBI Taxonomy" id="1445577"/>
    <lineage>
        <taxon>Eukaryota</taxon>
        <taxon>Fungi</taxon>
        <taxon>Dikarya</taxon>
        <taxon>Ascomycota</taxon>
        <taxon>Pezizomycotina</taxon>
        <taxon>Sordariomycetes</taxon>
        <taxon>Hypocreomycetidae</taxon>
        <taxon>Glomerellales</taxon>
        <taxon>Glomerellaceae</taxon>
        <taxon>Colletotrichum</taxon>
        <taxon>Colletotrichum acutatum species complex</taxon>
    </lineage>
</organism>